<dbReference type="PROSITE" id="PS50003">
    <property type="entry name" value="PH_DOMAIN"/>
    <property type="match status" value="1"/>
</dbReference>
<evidence type="ECO:0000313" key="7">
    <source>
        <dbReference type="EMBL" id="JAS16848.1"/>
    </source>
</evidence>
<organism evidence="6">
    <name type="scientific">Clastoptera arizonana</name>
    <name type="common">Arizona spittle bug</name>
    <dbReference type="NCBI Taxonomy" id="38151"/>
    <lineage>
        <taxon>Eukaryota</taxon>
        <taxon>Metazoa</taxon>
        <taxon>Ecdysozoa</taxon>
        <taxon>Arthropoda</taxon>
        <taxon>Hexapoda</taxon>
        <taxon>Insecta</taxon>
        <taxon>Pterygota</taxon>
        <taxon>Neoptera</taxon>
        <taxon>Paraneoptera</taxon>
        <taxon>Hemiptera</taxon>
        <taxon>Auchenorrhyncha</taxon>
        <taxon>Cercopoidea</taxon>
        <taxon>Clastopteridae</taxon>
        <taxon>Clastoptera</taxon>
    </lineage>
</organism>
<evidence type="ECO:0000313" key="6">
    <source>
        <dbReference type="EMBL" id="JAS12724.1"/>
    </source>
</evidence>
<feature type="compositionally biased region" description="Basic and acidic residues" evidence="2">
    <location>
        <begin position="1710"/>
        <end position="1724"/>
    </location>
</feature>
<dbReference type="EMBL" id="GEDC01020450">
    <property type="protein sequence ID" value="JAS16848.1"/>
    <property type="molecule type" value="Transcribed_RNA"/>
</dbReference>
<dbReference type="InterPro" id="IPR036034">
    <property type="entry name" value="PDZ_sf"/>
</dbReference>
<feature type="compositionally biased region" description="Polar residues" evidence="2">
    <location>
        <begin position="1566"/>
        <end position="1579"/>
    </location>
</feature>
<evidence type="ECO:0000259" key="5">
    <source>
        <dbReference type="PROSITE" id="PS50238"/>
    </source>
</evidence>
<dbReference type="EMBL" id="GEDC01024574">
    <property type="protein sequence ID" value="JAS12724.1"/>
    <property type="molecule type" value="Transcribed_RNA"/>
</dbReference>
<dbReference type="Pfam" id="PF00620">
    <property type="entry name" value="RhoGAP"/>
    <property type="match status" value="1"/>
</dbReference>
<dbReference type="InterPro" id="IPR011993">
    <property type="entry name" value="PH-like_dom_sf"/>
</dbReference>
<feature type="domain" description="PH" evidence="3">
    <location>
        <begin position="736"/>
        <end position="854"/>
    </location>
</feature>
<evidence type="ECO:0000259" key="4">
    <source>
        <dbReference type="PROSITE" id="PS50106"/>
    </source>
</evidence>
<dbReference type="Pfam" id="PF17820">
    <property type="entry name" value="PDZ_6"/>
    <property type="match status" value="1"/>
</dbReference>
<feature type="region of interest" description="Disordered" evidence="2">
    <location>
        <begin position="1710"/>
        <end position="1729"/>
    </location>
</feature>
<feature type="compositionally biased region" description="Basic and acidic residues" evidence="2">
    <location>
        <begin position="1582"/>
        <end position="1656"/>
    </location>
</feature>
<feature type="region of interest" description="Disordered" evidence="2">
    <location>
        <begin position="876"/>
        <end position="919"/>
    </location>
</feature>
<dbReference type="GO" id="GO:0005096">
    <property type="term" value="F:GTPase activator activity"/>
    <property type="evidence" value="ECO:0007669"/>
    <property type="project" value="UniProtKB-KW"/>
</dbReference>
<dbReference type="SMART" id="SM00324">
    <property type="entry name" value="RhoGAP"/>
    <property type="match status" value="1"/>
</dbReference>
<dbReference type="InterPro" id="IPR000198">
    <property type="entry name" value="RhoGAP_dom"/>
</dbReference>
<feature type="compositionally biased region" description="Basic and acidic residues" evidence="2">
    <location>
        <begin position="670"/>
        <end position="685"/>
    </location>
</feature>
<dbReference type="Gene3D" id="2.30.42.10">
    <property type="match status" value="1"/>
</dbReference>
<feature type="compositionally biased region" description="Polar residues" evidence="2">
    <location>
        <begin position="343"/>
        <end position="353"/>
    </location>
</feature>
<dbReference type="SMART" id="SM00233">
    <property type="entry name" value="PH"/>
    <property type="match status" value="1"/>
</dbReference>
<evidence type="ECO:0000259" key="3">
    <source>
        <dbReference type="PROSITE" id="PS50003"/>
    </source>
</evidence>
<evidence type="ECO:0008006" key="8">
    <source>
        <dbReference type="Google" id="ProtNLM"/>
    </source>
</evidence>
<feature type="region of interest" description="Disordered" evidence="2">
    <location>
        <begin position="1327"/>
        <end position="1355"/>
    </location>
</feature>
<feature type="compositionally biased region" description="Low complexity" evidence="2">
    <location>
        <begin position="230"/>
        <end position="243"/>
    </location>
</feature>
<dbReference type="Gene3D" id="1.10.555.10">
    <property type="entry name" value="Rho GTPase activation protein"/>
    <property type="match status" value="1"/>
</dbReference>
<dbReference type="Gene3D" id="2.30.29.30">
    <property type="entry name" value="Pleckstrin-homology domain (PH domain)/Phosphotyrosine-binding domain (PTB)"/>
    <property type="match status" value="1"/>
</dbReference>
<accession>A0A1B6CGY9</accession>
<dbReference type="InterPro" id="IPR001478">
    <property type="entry name" value="PDZ"/>
</dbReference>
<feature type="compositionally biased region" description="Basic and acidic residues" evidence="2">
    <location>
        <begin position="1546"/>
        <end position="1564"/>
    </location>
</feature>
<dbReference type="PANTHER" id="PTHR23175:SF23">
    <property type="entry name" value="PDZ DOMAIN-CONTAINING PROTEIN"/>
    <property type="match status" value="1"/>
</dbReference>
<feature type="region of interest" description="Disordered" evidence="2">
    <location>
        <begin position="154"/>
        <end position="250"/>
    </location>
</feature>
<feature type="region of interest" description="Disordered" evidence="2">
    <location>
        <begin position="1526"/>
        <end position="1664"/>
    </location>
</feature>
<feature type="compositionally biased region" description="Low complexity" evidence="2">
    <location>
        <begin position="173"/>
        <end position="186"/>
    </location>
</feature>
<dbReference type="InterPro" id="IPR001849">
    <property type="entry name" value="PH_domain"/>
</dbReference>
<dbReference type="SMART" id="SM00228">
    <property type="entry name" value="PDZ"/>
    <property type="match status" value="1"/>
</dbReference>
<protein>
    <recommendedName>
        <fullName evidence="8">Rho GTPase-activating protein 21</fullName>
    </recommendedName>
</protein>
<dbReference type="InterPro" id="IPR008936">
    <property type="entry name" value="Rho_GTPase_activation_prot"/>
</dbReference>
<dbReference type="InterPro" id="IPR041489">
    <property type="entry name" value="PDZ_6"/>
</dbReference>
<dbReference type="InterPro" id="IPR041681">
    <property type="entry name" value="PH_9"/>
</dbReference>
<feature type="compositionally biased region" description="Basic and acidic residues" evidence="2">
    <location>
        <begin position="1218"/>
        <end position="1227"/>
    </location>
</feature>
<feature type="compositionally biased region" description="Polar residues" evidence="2">
    <location>
        <begin position="1242"/>
        <end position="1252"/>
    </location>
</feature>
<feature type="compositionally biased region" description="Polar residues" evidence="2">
    <location>
        <begin position="187"/>
        <end position="229"/>
    </location>
</feature>
<name>A0A1B6CGY9_9HEMI</name>
<feature type="region of interest" description="Disordered" evidence="2">
    <location>
        <begin position="649"/>
        <end position="685"/>
    </location>
</feature>
<feature type="domain" description="PDZ" evidence="4">
    <location>
        <begin position="65"/>
        <end position="140"/>
    </location>
</feature>
<gene>
    <name evidence="6" type="ORF">g.41890</name>
    <name evidence="7" type="ORF">g.41900</name>
</gene>
<dbReference type="PROSITE" id="PS50106">
    <property type="entry name" value="PDZ"/>
    <property type="match status" value="1"/>
</dbReference>
<dbReference type="SUPFAM" id="SSF50156">
    <property type="entry name" value="PDZ domain-like"/>
    <property type="match status" value="1"/>
</dbReference>
<evidence type="ECO:0000256" key="1">
    <source>
        <dbReference type="ARBA" id="ARBA00022468"/>
    </source>
</evidence>
<feature type="region of interest" description="Disordered" evidence="2">
    <location>
        <begin position="1"/>
        <end position="26"/>
    </location>
</feature>
<dbReference type="PROSITE" id="PS50238">
    <property type="entry name" value="RHOGAP"/>
    <property type="match status" value="1"/>
</dbReference>
<proteinExistence type="predicted"/>
<dbReference type="SUPFAM" id="SSF48350">
    <property type="entry name" value="GTPase activation domain, GAP"/>
    <property type="match status" value="1"/>
</dbReference>
<reference evidence="6" key="1">
    <citation type="submission" date="2015-12" db="EMBL/GenBank/DDBJ databases">
        <title>De novo transcriptome assembly of four potential Pierce s Disease insect vectors from Arizona vineyards.</title>
        <authorList>
            <person name="Tassone E.E."/>
        </authorList>
    </citation>
    <scope>NUCLEOTIDE SEQUENCE</scope>
</reference>
<dbReference type="SUPFAM" id="SSF50729">
    <property type="entry name" value="PH domain-like"/>
    <property type="match status" value="1"/>
</dbReference>
<keyword evidence="1" id="KW-0343">GTPase activation</keyword>
<dbReference type="FunFam" id="1.10.555.10:FF:000058">
    <property type="entry name" value="GTPase-activating protein pac-1"/>
    <property type="match status" value="1"/>
</dbReference>
<feature type="domain" description="Rho-GAP" evidence="5">
    <location>
        <begin position="955"/>
        <end position="1136"/>
    </location>
</feature>
<evidence type="ECO:0000256" key="2">
    <source>
        <dbReference type="SAM" id="MobiDB-lite"/>
    </source>
</evidence>
<feature type="compositionally biased region" description="Basic and acidic residues" evidence="2">
    <location>
        <begin position="1526"/>
        <end position="1535"/>
    </location>
</feature>
<feature type="region of interest" description="Disordered" evidence="2">
    <location>
        <begin position="1389"/>
        <end position="1420"/>
    </location>
</feature>
<feature type="region of interest" description="Disordered" evidence="2">
    <location>
        <begin position="337"/>
        <end position="361"/>
    </location>
</feature>
<dbReference type="GO" id="GO:0007165">
    <property type="term" value="P:signal transduction"/>
    <property type="evidence" value="ECO:0007669"/>
    <property type="project" value="InterPro"/>
</dbReference>
<sequence length="1765" mass="196168">MAEDNPSPRSSARPSDVNKGCPRDAREGWHRGPRSLFLRRCENGFGFTLRHFIVYPPESYTVLAGDRRLGLRAGALDEPMDTIFVKNVRPNSPASVAGLATGDRIVSVNGQTISGRSYAQVVQLIHQSPSFLHLLVVPKEDDILQLYFSETAHHPETNQRPRLRSPEMVTGAQQQNPQPNQSQHNSRLSVHQRQLPSFQNTWDDVRYQSPQRGVQNRRASSESYTMAQTESSNQSSNYGSSESVPSSAYAYPGNTPGCRLSLDAGLIGRHESSHDGSASSLDSQVRDAHSSDDSIIMSRFRKSFEQKEEFMKRPTAMSVYSPSNIKEFYARPQKLQGTLWPPNVSSPNHSPGRQSDDETSQNERDFICGGAVTNIPNQDLRTARAPRSCFVTTLGRIQENAQSLHSAPPQLTHHTLVSTRAKQFERGCVDNELPDRTSLYKSELARLSAKRNVPNVAVRKREFEAKSDKIDRRGFMTRESRSLDSAGNLPNPALSGNRAIPVGGSKLHCEPPADYLQQSIEIGGVGPSLRPRSNSAESCWLGDSWPQRHKAVRQDSYLAACRKPVGAAVALVNTEIRAVTLPEEDSPTELQEECNTPSPKIIPQIRIDPIVPQSKTKPLRPTKLDIPNPIRPASDVFDDRRLFREALEQENSSIEDDSTSTPLSSPGVIWRDKTPLDPATEDERATRRVSYLKATGGDRMHVDSDAELSDTEPNVSVLGTRHSTCDDDLVDKENHQTIHEGTLHVKLTVVDGKRAGDRSWKQVWAVLRGPVLCLYKERRDSLSLPETPVNHEVTSNTHSEQIDVHNALVAAADDYTKRKHVLRLGTLSGSELLLQAQDASHMARWLVALQEQANNNNNTQGGTNNSLSPVATHKGIKKLTSFRNRSPTGQSPVNKTRKPSQTEQPLSSPKSKTWKGRVAKQLRRIQQGAGSPTTPHASYPEGATIGIPLELCPQSNLSEYVPLLVELCTSIVERRGLEIIGIYRVPGNTAAVSSLTESVNKDLDAALLEQSDVNVISSLLKSFFRRLPDSLLTTELYPSFIQADKIEDPHLRIATIRKLVHDLPDHHYETLKYLLFHLKKVVEHCVVNKMEARNLAIVFGPTLVRAGDDNMVTMVTDMSHQCRIVETLILHVDWCFGDETVDRLCLNPAVDGANTSADADSAVGNHNLLLGNIHKVEGMKSDKEVTAKDIVSSIICAANRKMQKAKARKSTSSPGEDNVDHHIDVKQRTSKSTPRKERLSSVEDTTAVETTNSSQSPSSVVASGIRESIVFSGNIANKLPSENDYVAGQVEPRMIVAKPVEDDGSIRTYTGLSATTQERIRRFELETKAMLHRDGSRSRRDEKRDPEKDKERIDREWQQAKRELEADDLLDRIADNPSAIAKKIVESGKSKLPTSNASKPLAIVSPSTAGTRSDSSRWGKSKEVDVRKKEETGLLRRGSSAENLNILPSSPQSGDKLANYGNLKRFKANKEQGELVRCGSLDSLHDVSQNERPSSHISDEGSDLLVSLTSTFDAKLRSLLSGSEAHNDLEDEPKSHTTPSILFRDPSLHRSLDRSADKELRDNSEDTCTSKIESDNANMITRAEKTEETPIVKLRRSESLNKTEEKISSQLRRSESLSRNDSIKLRRSESLNKESRSESSSKLKRSDSLTKNEKTESNLNKRRQLEVGRWNNAIKLKRKTGSAIDRSIKRRHTVGGTKDFDKVNWLDNRQREAEEDSRKERRTSSPDLSSSRLAGILVEVVLRPHSLADANLTSRICNVPLESHV</sequence>
<dbReference type="PANTHER" id="PTHR23175">
    <property type="entry name" value="PDZ DOMAIN-CONTAINING PROTEIN"/>
    <property type="match status" value="1"/>
</dbReference>
<feature type="region of interest" description="Disordered" evidence="2">
    <location>
        <begin position="269"/>
        <end position="292"/>
    </location>
</feature>
<dbReference type="Pfam" id="PF15410">
    <property type="entry name" value="PH_9"/>
    <property type="match status" value="1"/>
</dbReference>
<feature type="region of interest" description="Disordered" evidence="2">
    <location>
        <begin position="1205"/>
        <end position="1261"/>
    </location>
</feature>
<feature type="compositionally biased region" description="Polar residues" evidence="2">
    <location>
        <begin position="881"/>
        <end position="911"/>
    </location>
</feature>